<organism evidence="2 3">
    <name type="scientific">Selenomonas ruminantium</name>
    <dbReference type="NCBI Taxonomy" id="971"/>
    <lineage>
        <taxon>Bacteria</taxon>
        <taxon>Bacillati</taxon>
        <taxon>Bacillota</taxon>
        <taxon>Negativicutes</taxon>
        <taxon>Selenomonadales</taxon>
        <taxon>Selenomonadaceae</taxon>
        <taxon>Selenomonas</taxon>
    </lineage>
</organism>
<dbReference type="Pfam" id="PF00535">
    <property type="entry name" value="Glycos_transf_2"/>
    <property type="match status" value="1"/>
</dbReference>
<protein>
    <submittedName>
        <fullName evidence="2">Glycosyltransferase, GT2 family</fullName>
    </submittedName>
</protein>
<dbReference type="EMBL" id="FOJX01000013">
    <property type="protein sequence ID" value="SFB12006.1"/>
    <property type="molecule type" value="Genomic_DNA"/>
</dbReference>
<dbReference type="InterPro" id="IPR001173">
    <property type="entry name" value="Glyco_trans_2-like"/>
</dbReference>
<dbReference type="SUPFAM" id="SSF53448">
    <property type="entry name" value="Nucleotide-diphospho-sugar transferases"/>
    <property type="match status" value="1"/>
</dbReference>
<keyword evidence="2" id="KW-0808">Transferase</keyword>
<sequence>MSVEKAENNMDKDKLYRNIDVCEEVITYIDTNMEDVSKRNEQIELLIQLKKLTDSTYEELRLIGNQGLLLPNIGAAFGNISYSIERIINHKDKFVQIFKYDIHESLERMKMLTNCQYNIINSQENMLKERQRVENELKKLHNAPRKEYKYKVSIMVPAYNQLEYTKKTIESIYKYTDFSHEDVELITMNNGSSDGTEEYFESLPNEKKFSFKFNTLPLHISSQFYEGKYFVVVSNDVLVTPGWLELLWECLESADDIGMVVPTCNADSISELQGIEIPYANRLGNEEEVEDFAYRYNSHDCSRWEERSLLMPFVSMVRSDLWSLGIEDPCFIKGQFIDDNNSTFLRRTGWRMILAKNVFLHHYGSITFNKTVRFSYRDALEEMREVYALKWGVDPWNSRGELRARYYVPDILSNKKIRILWVEPRFGVCYTQVKNKFKLLGAEEIESVAVVLDEQYIPDADGLFDEVLRLGDIAVLGGRDKEGFDFIGFGEYIDKIIIHNSMDILDILRKLIKKDGCMVIPIMNYYNLICVCGFLREILESSFKNQGKYIDMDKFMDELEKKFEGNNSDFLSVYDGSINIDEEEGKMIKNIFASGRGDVGMREILRIFMWWMIVKA</sequence>
<dbReference type="Proteomes" id="UP000183843">
    <property type="component" value="Unassembled WGS sequence"/>
</dbReference>
<accession>A0A1I0YGX8</accession>
<dbReference type="PANTHER" id="PTHR43179">
    <property type="entry name" value="RHAMNOSYLTRANSFERASE WBBL"/>
    <property type="match status" value="1"/>
</dbReference>
<feature type="domain" description="Glycosyltransferase 2-like" evidence="1">
    <location>
        <begin position="153"/>
        <end position="268"/>
    </location>
</feature>
<dbReference type="CDD" id="cd00761">
    <property type="entry name" value="Glyco_tranf_GTA_type"/>
    <property type="match status" value="1"/>
</dbReference>
<dbReference type="PANTHER" id="PTHR43179:SF7">
    <property type="entry name" value="RHAMNOSYLTRANSFERASE WBBL"/>
    <property type="match status" value="1"/>
</dbReference>
<name>A0A1I0YGX8_SELRU</name>
<evidence type="ECO:0000313" key="3">
    <source>
        <dbReference type="Proteomes" id="UP000183843"/>
    </source>
</evidence>
<gene>
    <name evidence="2" type="ORF">SAMN05216587_11310</name>
</gene>
<proteinExistence type="predicted"/>
<evidence type="ECO:0000313" key="2">
    <source>
        <dbReference type="EMBL" id="SFB12006.1"/>
    </source>
</evidence>
<dbReference type="AlphaFoldDB" id="A0A1I0YGX8"/>
<dbReference type="Gene3D" id="3.90.550.10">
    <property type="entry name" value="Spore Coat Polysaccharide Biosynthesis Protein SpsA, Chain A"/>
    <property type="match status" value="1"/>
</dbReference>
<evidence type="ECO:0000259" key="1">
    <source>
        <dbReference type="Pfam" id="PF00535"/>
    </source>
</evidence>
<dbReference type="InterPro" id="IPR029044">
    <property type="entry name" value="Nucleotide-diphossugar_trans"/>
</dbReference>
<reference evidence="2 3" key="1">
    <citation type="submission" date="2016-10" db="EMBL/GenBank/DDBJ databases">
        <authorList>
            <person name="de Groot N.N."/>
        </authorList>
    </citation>
    <scope>NUCLEOTIDE SEQUENCE [LARGE SCALE GENOMIC DNA]</scope>
    <source>
        <strain evidence="2 3">L14</strain>
    </source>
</reference>
<dbReference type="GO" id="GO:0016740">
    <property type="term" value="F:transferase activity"/>
    <property type="evidence" value="ECO:0007669"/>
    <property type="project" value="UniProtKB-KW"/>
</dbReference>